<dbReference type="InParanoid" id="A0A7M7NA62"/>
<dbReference type="PROSITE" id="PS50878">
    <property type="entry name" value="RT_POL"/>
    <property type="match status" value="1"/>
</dbReference>
<dbReference type="AlphaFoldDB" id="A0A7M7NA62"/>
<evidence type="ECO:0000313" key="3">
    <source>
        <dbReference type="Proteomes" id="UP000007110"/>
    </source>
</evidence>
<dbReference type="Proteomes" id="UP000007110">
    <property type="component" value="Unassembled WGS sequence"/>
</dbReference>
<proteinExistence type="predicted"/>
<organism evidence="2 3">
    <name type="scientific">Strongylocentrotus purpuratus</name>
    <name type="common">Purple sea urchin</name>
    <dbReference type="NCBI Taxonomy" id="7668"/>
    <lineage>
        <taxon>Eukaryota</taxon>
        <taxon>Metazoa</taxon>
        <taxon>Echinodermata</taxon>
        <taxon>Eleutherozoa</taxon>
        <taxon>Echinozoa</taxon>
        <taxon>Echinoidea</taxon>
        <taxon>Euechinoidea</taxon>
        <taxon>Echinacea</taxon>
        <taxon>Camarodonta</taxon>
        <taxon>Echinidea</taxon>
        <taxon>Strongylocentrotidae</taxon>
        <taxon>Strongylocentrotus</taxon>
    </lineage>
</organism>
<dbReference type="SUPFAM" id="SSF56672">
    <property type="entry name" value="DNA/RNA polymerases"/>
    <property type="match status" value="1"/>
</dbReference>
<dbReference type="RefSeq" id="XP_030832208.1">
    <property type="nucleotide sequence ID" value="XM_030976348.1"/>
</dbReference>
<feature type="domain" description="Reverse transcriptase" evidence="1">
    <location>
        <begin position="406"/>
        <end position="652"/>
    </location>
</feature>
<dbReference type="OrthoDB" id="425681at2759"/>
<dbReference type="EnsemblMetazoa" id="XM_030976348">
    <property type="protein sequence ID" value="XP_030832208"/>
    <property type="gene ID" value="LOC115920515"/>
</dbReference>
<evidence type="ECO:0000259" key="1">
    <source>
        <dbReference type="PROSITE" id="PS50878"/>
    </source>
</evidence>
<dbReference type="InterPro" id="IPR043502">
    <property type="entry name" value="DNA/RNA_pol_sf"/>
</dbReference>
<dbReference type="InterPro" id="IPR000477">
    <property type="entry name" value="RT_dom"/>
</dbReference>
<name>A0A7M7NA62_STRPU</name>
<dbReference type="InterPro" id="IPR036691">
    <property type="entry name" value="Endo/exonu/phosph_ase_sf"/>
</dbReference>
<dbReference type="OMA" id="ENACETN"/>
<accession>A0A7M7NA62</accession>
<dbReference type="Gene3D" id="3.60.10.10">
    <property type="entry name" value="Endonuclease/exonuclease/phosphatase"/>
    <property type="match status" value="1"/>
</dbReference>
<dbReference type="SUPFAM" id="SSF56219">
    <property type="entry name" value="DNase I-like"/>
    <property type="match status" value="1"/>
</dbReference>
<keyword evidence="3" id="KW-1185">Reference proteome</keyword>
<dbReference type="PANTHER" id="PTHR19446">
    <property type="entry name" value="REVERSE TRANSCRIPTASES"/>
    <property type="match status" value="1"/>
</dbReference>
<dbReference type="CDD" id="cd01650">
    <property type="entry name" value="RT_nLTR_like"/>
    <property type="match status" value="1"/>
</dbReference>
<dbReference type="GeneID" id="115920515"/>
<reference evidence="3" key="1">
    <citation type="submission" date="2015-02" db="EMBL/GenBank/DDBJ databases">
        <title>Genome sequencing for Strongylocentrotus purpuratus.</title>
        <authorList>
            <person name="Murali S."/>
            <person name="Liu Y."/>
            <person name="Vee V."/>
            <person name="English A."/>
            <person name="Wang M."/>
            <person name="Skinner E."/>
            <person name="Han Y."/>
            <person name="Muzny D.M."/>
            <person name="Worley K.C."/>
            <person name="Gibbs R.A."/>
        </authorList>
    </citation>
    <scope>NUCLEOTIDE SEQUENCE</scope>
</reference>
<sequence>MVRPRQFTVYFYSQCILAINCYLPSGVNQTDLVEYQESLAIISNILSTHTDDAIVISGDFNADTVNPNNKRSLGYLRAFLEDAGLISITEELGSQGNFTYRSDDGAKTSFIDGFLTLSSSLHQFADLTIGPDTPLNTSDHLLVRIKWSIVLPGHTDRPKHATTTQPAQKLQRLKIKWTEASKDQIAAQYTDPLEITARQLFTTFHKRVLDNTSVDDLLHKLTTAMIETSLSLPHSYPSTGKHGKPEWTAKVEDSYNAALEVWKRWKTAAKPRSGTLVTDYLLCRKKFRSQLRQSRAHNNRKLLNCIENACETNQQLFHKLVKNQRSKDRDASSSSAFDIPEKPTFSAPMYALTITSHDIKEATTKLKKGKASGPDNISPEHLIYIGKATMHLILLIYNYYLSTAHTSQKMKDGLILPFHKGKGKDPRDPRNYRGITLSSSFSKLLELILKPRLEKTLQGNGIPDELQFGFQKNHSCMLTSCTMEFIIEINTCQKRPTYVALLDAVKAFDKVWHDGLFYKVDQTNIDPAYTALLRSLYENMESRVLWSDKTSGAIPILQGVRQGGVLSPLLYTVFVDGLIKELRDKRLGCQLLSQHAGVIVLADDVALVSSSPTELQEMLNVTCKYAETWRYRVNPQKSKIVTFNNKAHKSTA</sequence>
<dbReference type="Pfam" id="PF00078">
    <property type="entry name" value="RVT_1"/>
    <property type="match status" value="1"/>
</dbReference>
<protein>
    <recommendedName>
        <fullName evidence="1">Reverse transcriptase domain-containing protein</fullName>
    </recommendedName>
</protein>
<reference evidence="2" key="2">
    <citation type="submission" date="2021-01" db="UniProtKB">
        <authorList>
            <consortium name="EnsemblMetazoa"/>
        </authorList>
    </citation>
    <scope>IDENTIFICATION</scope>
</reference>
<dbReference type="KEGG" id="spu:115920515"/>
<evidence type="ECO:0000313" key="2">
    <source>
        <dbReference type="EnsemblMetazoa" id="XP_030832208"/>
    </source>
</evidence>